<feature type="chain" id="PRO_5013084592" description="RagB/SusD family nutrient uptake outer membrane protein" evidence="6">
    <location>
        <begin position="22"/>
        <end position="592"/>
    </location>
</feature>
<dbReference type="Gene3D" id="1.25.40.390">
    <property type="match status" value="1"/>
</dbReference>
<dbReference type="GO" id="GO:0009279">
    <property type="term" value="C:cell outer membrane"/>
    <property type="evidence" value="ECO:0007669"/>
    <property type="project" value="UniProtKB-SubCell"/>
</dbReference>
<accession>A0A2D0N119</accession>
<keyword evidence="10" id="KW-1185">Reference proteome</keyword>
<keyword evidence="4" id="KW-0472">Membrane</keyword>
<evidence type="ECO:0000256" key="1">
    <source>
        <dbReference type="ARBA" id="ARBA00004442"/>
    </source>
</evidence>
<dbReference type="Proteomes" id="UP000223913">
    <property type="component" value="Unassembled WGS sequence"/>
</dbReference>
<dbReference type="InterPro" id="IPR033985">
    <property type="entry name" value="SusD-like_N"/>
</dbReference>
<reference evidence="9 10" key="1">
    <citation type="submission" date="2017-10" db="EMBL/GenBank/DDBJ databases">
        <title>The draft genome sequence of Lewinella nigricans NBRC 102662.</title>
        <authorList>
            <person name="Wang K."/>
        </authorList>
    </citation>
    <scope>NUCLEOTIDE SEQUENCE [LARGE SCALE GENOMIC DNA]</scope>
    <source>
        <strain evidence="9 10">NBRC 102662</strain>
    </source>
</reference>
<evidence type="ECO:0000256" key="2">
    <source>
        <dbReference type="ARBA" id="ARBA00006275"/>
    </source>
</evidence>
<sequence length="592" mass="67530">MKYISYHKLMLVAVMILPLAACDDYLDRTPDAEVTENDVFGTFEDFQGFMEPLYSLVIDYNSHALTTGMCIGGEIIGFQGWSSGDRAKRGDYLSWHGGGNGPAQQSNFWCTENNEIGNNDSGIWPDSWRGIRLSNLALERLDLMTDATQEERDLIEGQAYFFRAWFHWELGRYYGGMPYVDRFLQPADDLLLPRLSWHEMAEKIVADFDRAAALLPEDWNDTAVGSQFRGANAGRATKGAALGFKAKTLLYAGSPLMNRFSTGNVTFDNTYMERAAAAAWEVIQLADQGVYSLIPFAEYQTMFARNDGEMPWTAETIFQKVKSQVGDAQQNTRHGRLFTPARFGGNGICETVNQLYVDRFEMADGTRYQEAYDQDDSKRWENRDPRFRQNVLVDRDRAGIANGTIVKLYDGGQDKGHVGLLTPYIVRKFWPVGVNRIDQVWSQYRYVTPHLRLAEIYLIYAEAVTEAYGASGSAPGAGLTAVDAINLVRQRSNMPPVSANAAGYDSFRELVRNERFVELCFEGHWFSDIRRWNIAHLPEMKPYVDLVFDQDWTTFNRQVIAERVFDDPRHYWMPIPRSQTQIYAEFNQNPGW</sequence>
<evidence type="ECO:0000256" key="6">
    <source>
        <dbReference type="SAM" id="SignalP"/>
    </source>
</evidence>
<dbReference type="EMBL" id="PDUD01000044">
    <property type="protein sequence ID" value="PHN02130.1"/>
    <property type="molecule type" value="Genomic_DNA"/>
</dbReference>
<name>A0A2D0N119_FLAN2</name>
<dbReference type="InterPro" id="IPR011990">
    <property type="entry name" value="TPR-like_helical_dom_sf"/>
</dbReference>
<dbReference type="SUPFAM" id="SSF48452">
    <property type="entry name" value="TPR-like"/>
    <property type="match status" value="1"/>
</dbReference>
<evidence type="ECO:0000259" key="7">
    <source>
        <dbReference type="Pfam" id="PF07980"/>
    </source>
</evidence>
<gene>
    <name evidence="9" type="ORF">CRP01_33615</name>
</gene>
<comment type="similarity">
    <text evidence="2">Belongs to the SusD family.</text>
</comment>
<dbReference type="InterPro" id="IPR012944">
    <property type="entry name" value="SusD_RagB_dom"/>
</dbReference>
<dbReference type="OrthoDB" id="5694214at2"/>
<comment type="subcellular location">
    <subcellularLocation>
        <location evidence="1">Cell outer membrane</location>
    </subcellularLocation>
</comment>
<evidence type="ECO:0000256" key="5">
    <source>
        <dbReference type="ARBA" id="ARBA00023237"/>
    </source>
</evidence>
<dbReference type="RefSeq" id="WP_099154469.1">
    <property type="nucleotide sequence ID" value="NZ_PDUD01000044.1"/>
</dbReference>
<feature type="signal peptide" evidence="6">
    <location>
        <begin position="1"/>
        <end position="21"/>
    </location>
</feature>
<feature type="domain" description="RagB/SusD" evidence="7">
    <location>
        <begin position="315"/>
        <end position="592"/>
    </location>
</feature>
<keyword evidence="5" id="KW-0998">Cell outer membrane</keyword>
<feature type="domain" description="SusD-like N-terminal" evidence="8">
    <location>
        <begin position="103"/>
        <end position="246"/>
    </location>
</feature>
<keyword evidence="3 6" id="KW-0732">Signal</keyword>
<evidence type="ECO:0008006" key="11">
    <source>
        <dbReference type="Google" id="ProtNLM"/>
    </source>
</evidence>
<proteinExistence type="inferred from homology"/>
<dbReference type="Pfam" id="PF14322">
    <property type="entry name" value="SusD-like_3"/>
    <property type="match status" value="1"/>
</dbReference>
<evidence type="ECO:0000313" key="10">
    <source>
        <dbReference type="Proteomes" id="UP000223913"/>
    </source>
</evidence>
<dbReference type="AlphaFoldDB" id="A0A2D0N119"/>
<evidence type="ECO:0000313" key="9">
    <source>
        <dbReference type="EMBL" id="PHN02130.1"/>
    </source>
</evidence>
<evidence type="ECO:0000256" key="3">
    <source>
        <dbReference type="ARBA" id="ARBA00022729"/>
    </source>
</evidence>
<organism evidence="9 10">
    <name type="scientific">Flavilitoribacter nigricans (strain ATCC 23147 / DSM 23189 / NBRC 102662 / NCIMB 1420 / SS-2)</name>
    <name type="common">Lewinella nigricans</name>
    <dbReference type="NCBI Taxonomy" id="1122177"/>
    <lineage>
        <taxon>Bacteria</taxon>
        <taxon>Pseudomonadati</taxon>
        <taxon>Bacteroidota</taxon>
        <taxon>Saprospiria</taxon>
        <taxon>Saprospirales</taxon>
        <taxon>Lewinellaceae</taxon>
        <taxon>Flavilitoribacter</taxon>
    </lineage>
</organism>
<comment type="caution">
    <text evidence="9">The sequence shown here is derived from an EMBL/GenBank/DDBJ whole genome shotgun (WGS) entry which is preliminary data.</text>
</comment>
<protein>
    <recommendedName>
        <fullName evidence="11">RagB/SusD family nutrient uptake outer membrane protein</fullName>
    </recommendedName>
</protein>
<evidence type="ECO:0000256" key="4">
    <source>
        <dbReference type="ARBA" id="ARBA00023136"/>
    </source>
</evidence>
<evidence type="ECO:0000259" key="8">
    <source>
        <dbReference type="Pfam" id="PF14322"/>
    </source>
</evidence>
<dbReference type="Pfam" id="PF07980">
    <property type="entry name" value="SusD_RagB"/>
    <property type="match status" value="1"/>
</dbReference>